<proteinExistence type="predicted"/>
<protein>
    <submittedName>
        <fullName evidence="1">Unnamed protein product</fullName>
    </submittedName>
</protein>
<accession>A0ACB5TJ07</accession>
<dbReference type="Proteomes" id="UP001165101">
    <property type="component" value="Unassembled WGS sequence"/>
</dbReference>
<organism evidence="1 2">
    <name type="scientific">Candida boidinii</name>
    <name type="common">Yeast</name>
    <dbReference type="NCBI Taxonomy" id="5477"/>
    <lineage>
        <taxon>Eukaryota</taxon>
        <taxon>Fungi</taxon>
        <taxon>Dikarya</taxon>
        <taxon>Ascomycota</taxon>
        <taxon>Saccharomycotina</taxon>
        <taxon>Pichiomycetes</taxon>
        <taxon>Pichiales</taxon>
        <taxon>Pichiaceae</taxon>
        <taxon>Ogataea</taxon>
        <taxon>Ogataea/Candida clade</taxon>
    </lineage>
</organism>
<sequence length="473" mass="53951">MVTKTGTVIKKEVPTDSAAIAAVQEENEGPKRITAEELYRRSSQYRIWSFTESQLEDMRVSANKRGLIVRANKLSSLDKSLPEVQLLFNEKGNLDHLTVEEEKTIVIYYARKAKDLANFFHLPTQARSTAISFLIRFFLIHSVMEYHPQYIMYTCLFLAAKVENNFIGINTFSKAIPKTTPESILQYEYPILESMKFTLLCRHPYQPLYGFYLDIQAVFPKIDPKRLGVAYDSARSLLNESSFSDAVFLYTPPQIALAALWISDNVVAERYLARKFGFRKKKENTDNNGQNKNKLTTIKEEKDRKIPKVKQEQPDKIPVKQEQSDKIPEAKVKEEQSDKIPEAKVKEEQSDKIPDDKVKMEEIGIDDPEASADGDSASIMTPERHYKKMMEIIRECAEYVKNVPNPSVEVAKRVSTKVHYCLDPLKYAKKLAKQKGIGISNSTATPTPGPEVITSKRPAEDEINDDAKRVKIE</sequence>
<keyword evidence="2" id="KW-1185">Reference proteome</keyword>
<name>A0ACB5TJ07_CANBO</name>
<gene>
    <name evidence="1" type="ORF">Cboi01_000139400</name>
</gene>
<evidence type="ECO:0000313" key="1">
    <source>
        <dbReference type="EMBL" id="GME89424.1"/>
    </source>
</evidence>
<evidence type="ECO:0000313" key="2">
    <source>
        <dbReference type="Proteomes" id="UP001165101"/>
    </source>
</evidence>
<dbReference type="EMBL" id="BSXV01000514">
    <property type="protein sequence ID" value="GME89424.1"/>
    <property type="molecule type" value="Genomic_DNA"/>
</dbReference>
<reference evidence="1" key="1">
    <citation type="submission" date="2023-04" db="EMBL/GenBank/DDBJ databases">
        <title>Candida boidinii NBRC 1967.</title>
        <authorList>
            <person name="Ichikawa N."/>
            <person name="Sato H."/>
            <person name="Tonouchi N."/>
        </authorList>
    </citation>
    <scope>NUCLEOTIDE SEQUENCE</scope>
    <source>
        <strain evidence="1">NBRC 1967</strain>
    </source>
</reference>
<comment type="caution">
    <text evidence="1">The sequence shown here is derived from an EMBL/GenBank/DDBJ whole genome shotgun (WGS) entry which is preliminary data.</text>
</comment>